<evidence type="ECO:0000256" key="5">
    <source>
        <dbReference type="ARBA" id="ARBA00022840"/>
    </source>
</evidence>
<comment type="caution">
    <text evidence="9">Lacks conserved residue(s) required for the propagation of feature annotation.</text>
</comment>
<feature type="region of interest" description="Interaction with tRNA" evidence="9">
    <location>
        <begin position="147"/>
        <end position="149"/>
    </location>
</feature>
<comment type="similarity">
    <text evidence="9">Belongs to the MnmA/TRMU family.</text>
</comment>
<name>A0A2H0UJ09_9BACT</name>
<dbReference type="Gene3D" id="3.40.50.620">
    <property type="entry name" value="HUPs"/>
    <property type="match status" value="1"/>
</dbReference>
<dbReference type="Gene3D" id="2.40.30.10">
    <property type="entry name" value="Translation factors"/>
    <property type="match status" value="1"/>
</dbReference>
<dbReference type="NCBIfam" id="TIGR00420">
    <property type="entry name" value="trmU"/>
    <property type="match status" value="1"/>
</dbReference>
<dbReference type="GO" id="GO:0103016">
    <property type="term" value="F:tRNA-uridine 2-sulfurtransferase activity"/>
    <property type="evidence" value="ECO:0007669"/>
    <property type="project" value="UniProtKB-EC"/>
</dbReference>
<dbReference type="Gene3D" id="2.30.30.280">
    <property type="entry name" value="Adenine nucleotide alpha hydrolases-like domains"/>
    <property type="match status" value="1"/>
</dbReference>
<feature type="region of interest" description="Interaction with tRNA" evidence="9">
    <location>
        <begin position="306"/>
        <end position="307"/>
    </location>
</feature>
<feature type="site" description="Interaction with tRNA" evidence="9">
    <location>
        <position position="126"/>
    </location>
</feature>
<dbReference type="PANTHER" id="PTHR11933">
    <property type="entry name" value="TRNA 5-METHYLAMINOMETHYL-2-THIOURIDYLATE -METHYLTRANSFERASE"/>
    <property type="match status" value="1"/>
</dbReference>
<feature type="active site" description="Nucleophile" evidence="9">
    <location>
        <position position="101"/>
    </location>
</feature>
<evidence type="ECO:0000256" key="1">
    <source>
        <dbReference type="ARBA" id="ARBA00022555"/>
    </source>
</evidence>
<dbReference type="NCBIfam" id="NF001138">
    <property type="entry name" value="PRK00143.1"/>
    <property type="match status" value="1"/>
</dbReference>
<feature type="domain" description="tRNA-specific 2-thiouridylase MnmA-like C-terminal" evidence="10">
    <location>
        <begin position="282"/>
        <end position="354"/>
    </location>
</feature>
<dbReference type="InterPro" id="IPR046885">
    <property type="entry name" value="MnmA-like_C"/>
</dbReference>
<keyword evidence="5 9" id="KW-0067">ATP-binding</keyword>
<evidence type="ECO:0000313" key="13">
    <source>
        <dbReference type="Proteomes" id="UP000229612"/>
    </source>
</evidence>
<accession>A0A2H0UJ09</accession>
<evidence type="ECO:0000259" key="11">
    <source>
        <dbReference type="Pfam" id="PF20259"/>
    </source>
</evidence>
<organism evidence="12 13">
    <name type="scientific">Candidatus Kaiserbacteria bacterium CG10_big_fil_rev_8_21_14_0_10_44_10</name>
    <dbReference type="NCBI Taxonomy" id="1974606"/>
    <lineage>
        <taxon>Bacteria</taxon>
        <taxon>Candidatus Kaiseribacteriota</taxon>
    </lineage>
</organism>
<dbReference type="GO" id="GO:0005524">
    <property type="term" value="F:ATP binding"/>
    <property type="evidence" value="ECO:0007669"/>
    <property type="project" value="UniProtKB-KW"/>
</dbReference>
<evidence type="ECO:0000256" key="9">
    <source>
        <dbReference type="HAMAP-Rule" id="MF_00144"/>
    </source>
</evidence>
<keyword evidence="1 9" id="KW-0820">tRNA-binding</keyword>
<dbReference type="HAMAP" id="MF_00144">
    <property type="entry name" value="tRNA_thiouridyl_MnmA"/>
    <property type="match status" value="1"/>
</dbReference>
<evidence type="ECO:0000256" key="6">
    <source>
        <dbReference type="ARBA" id="ARBA00022884"/>
    </source>
</evidence>
<dbReference type="EC" id="2.8.1.13" evidence="9"/>
<keyword evidence="2 9" id="KW-0808">Transferase</keyword>
<feature type="site" description="Interaction with tRNA" evidence="9">
    <location>
        <position position="338"/>
    </location>
</feature>
<comment type="catalytic activity">
    <reaction evidence="8 9">
        <text>S-sulfanyl-L-cysteinyl-[protein] + uridine(34) in tRNA + AH2 + ATP = 2-thiouridine(34) in tRNA + L-cysteinyl-[protein] + A + AMP + diphosphate + H(+)</text>
        <dbReference type="Rhea" id="RHEA:47032"/>
        <dbReference type="Rhea" id="RHEA-COMP:10131"/>
        <dbReference type="Rhea" id="RHEA-COMP:11726"/>
        <dbReference type="Rhea" id="RHEA-COMP:11727"/>
        <dbReference type="Rhea" id="RHEA-COMP:11728"/>
        <dbReference type="ChEBI" id="CHEBI:13193"/>
        <dbReference type="ChEBI" id="CHEBI:15378"/>
        <dbReference type="ChEBI" id="CHEBI:17499"/>
        <dbReference type="ChEBI" id="CHEBI:29950"/>
        <dbReference type="ChEBI" id="CHEBI:30616"/>
        <dbReference type="ChEBI" id="CHEBI:33019"/>
        <dbReference type="ChEBI" id="CHEBI:61963"/>
        <dbReference type="ChEBI" id="CHEBI:65315"/>
        <dbReference type="ChEBI" id="CHEBI:87170"/>
        <dbReference type="ChEBI" id="CHEBI:456215"/>
        <dbReference type="EC" id="2.8.1.13"/>
    </reaction>
</comment>
<feature type="active site" description="Cysteine persulfide intermediate" evidence="9">
    <location>
        <position position="197"/>
    </location>
</feature>
<dbReference type="PANTHER" id="PTHR11933:SF5">
    <property type="entry name" value="MITOCHONDRIAL TRNA-SPECIFIC 2-THIOURIDYLASE 1"/>
    <property type="match status" value="1"/>
</dbReference>
<dbReference type="InterPro" id="IPR046884">
    <property type="entry name" value="MnmA-like_central"/>
</dbReference>
<dbReference type="InterPro" id="IPR014729">
    <property type="entry name" value="Rossmann-like_a/b/a_fold"/>
</dbReference>
<dbReference type="GO" id="GO:0002143">
    <property type="term" value="P:tRNA wobble position uridine thiolation"/>
    <property type="evidence" value="ECO:0007669"/>
    <property type="project" value="TreeGrafter"/>
</dbReference>
<dbReference type="CDD" id="cd01998">
    <property type="entry name" value="MnmA_TRMU-like"/>
    <property type="match status" value="1"/>
</dbReference>
<evidence type="ECO:0000256" key="7">
    <source>
        <dbReference type="ARBA" id="ARBA00023157"/>
    </source>
</evidence>
<feature type="domain" description="tRNA-specific 2-thiouridylase MnmA-like central" evidence="11">
    <location>
        <begin position="206"/>
        <end position="270"/>
    </location>
</feature>
<keyword evidence="7" id="KW-1015">Disulfide bond</keyword>
<feature type="region of interest" description="Interaction with target base in tRNA" evidence="9">
    <location>
        <begin position="96"/>
        <end position="98"/>
    </location>
</feature>
<comment type="caution">
    <text evidence="12">The sequence shown here is derived from an EMBL/GenBank/DDBJ whole genome shotgun (WGS) entry which is preliminary data.</text>
</comment>
<keyword evidence="3 9" id="KW-0819">tRNA processing</keyword>
<evidence type="ECO:0000259" key="10">
    <source>
        <dbReference type="Pfam" id="PF20258"/>
    </source>
</evidence>
<protein>
    <recommendedName>
        <fullName evidence="9">tRNA-specific 2-thiouridylase MnmA</fullName>
        <ecNumber evidence="9">2.8.1.13</ecNumber>
    </recommendedName>
</protein>
<reference evidence="13" key="1">
    <citation type="submission" date="2017-09" db="EMBL/GenBank/DDBJ databases">
        <title>Depth-based differentiation of microbial function through sediment-hosted aquifers and enrichment of novel symbionts in the deep terrestrial subsurface.</title>
        <authorList>
            <person name="Probst A.J."/>
            <person name="Ladd B."/>
            <person name="Jarett J.K."/>
            <person name="Geller-Mcgrath D.E."/>
            <person name="Sieber C.M.K."/>
            <person name="Emerson J.B."/>
            <person name="Anantharaman K."/>
            <person name="Thomas B.C."/>
            <person name="Malmstrom R."/>
            <person name="Stieglmeier M."/>
            <person name="Klingl A."/>
            <person name="Woyke T."/>
            <person name="Ryan C.M."/>
            <person name="Banfield J.F."/>
        </authorList>
    </citation>
    <scope>NUCLEOTIDE SEQUENCE [LARGE SCALE GENOMIC DNA]</scope>
</reference>
<gene>
    <name evidence="9" type="primary">mnmA</name>
    <name evidence="12" type="ORF">COU14_02455</name>
</gene>
<dbReference type="SUPFAM" id="SSF52402">
    <property type="entry name" value="Adenine nucleotide alpha hydrolases-like"/>
    <property type="match status" value="1"/>
</dbReference>
<dbReference type="Proteomes" id="UP000229612">
    <property type="component" value="Unassembled WGS sequence"/>
</dbReference>
<evidence type="ECO:0000256" key="2">
    <source>
        <dbReference type="ARBA" id="ARBA00022679"/>
    </source>
</evidence>
<evidence type="ECO:0000256" key="3">
    <source>
        <dbReference type="ARBA" id="ARBA00022694"/>
    </source>
</evidence>
<feature type="binding site" evidence="9">
    <location>
        <position position="125"/>
    </location>
    <ligand>
        <name>ATP</name>
        <dbReference type="ChEBI" id="CHEBI:30616"/>
    </ligand>
</feature>
<feature type="binding site" evidence="9">
    <location>
        <begin position="12"/>
        <end position="19"/>
    </location>
    <ligand>
        <name>ATP</name>
        <dbReference type="ChEBI" id="CHEBI:30616"/>
    </ligand>
</feature>
<keyword evidence="4 9" id="KW-0547">Nucleotide-binding</keyword>
<feature type="binding site" evidence="9">
    <location>
        <position position="38"/>
    </location>
    <ligand>
        <name>ATP</name>
        <dbReference type="ChEBI" id="CHEBI:30616"/>
    </ligand>
</feature>
<comment type="subcellular location">
    <subcellularLocation>
        <location evidence="9">Cytoplasm</location>
    </subcellularLocation>
</comment>
<evidence type="ECO:0000256" key="4">
    <source>
        <dbReference type="ARBA" id="ARBA00022741"/>
    </source>
</evidence>
<comment type="function">
    <text evidence="9">Catalyzes the 2-thiolation of uridine at the wobble position (U34) of tRNA, leading to the formation of s(2)U34.</text>
</comment>
<proteinExistence type="inferred from homology"/>
<evidence type="ECO:0000313" key="12">
    <source>
        <dbReference type="EMBL" id="PIR85785.1"/>
    </source>
</evidence>
<keyword evidence="6 9" id="KW-0694">RNA-binding</keyword>
<dbReference type="InterPro" id="IPR004506">
    <property type="entry name" value="MnmA-like"/>
</dbReference>
<dbReference type="Pfam" id="PF20259">
    <property type="entry name" value="tRNA_Me_trans_M"/>
    <property type="match status" value="1"/>
</dbReference>
<keyword evidence="9" id="KW-0963">Cytoplasm</keyword>
<dbReference type="GO" id="GO:0000049">
    <property type="term" value="F:tRNA binding"/>
    <property type="evidence" value="ECO:0007669"/>
    <property type="project" value="UniProtKB-KW"/>
</dbReference>
<evidence type="ECO:0000256" key="8">
    <source>
        <dbReference type="ARBA" id="ARBA00051542"/>
    </source>
</evidence>
<dbReference type="GO" id="GO:0005737">
    <property type="term" value="C:cytoplasm"/>
    <property type="evidence" value="ECO:0007669"/>
    <property type="project" value="UniProtKB-SubCell"/>
</dbReference>
<dbReference type="InterPro" id="IPR023382">
    <property type="entry name" value="MnmA-like_central_sf"/>
</dbReference>
<dbReference type="Pfam" id="PF20258">
    <property type="entry name" value="tRNA_Me_trans_C"/>
    <property type="match status" value="1"/>
</dbReference>
<dbReference type="AlphaFoldDB" id="A0A2H0UJ09"/>
<dbReference type="EMBL" id="PFBG01000026">
    <property type="protein sequence ID" value="PIR85785.1"/>
    <property type="molecule type" value="Genomic_DNA"/>
</dbReference>
<sequence>MKSGAKKKVFVGLSGGVDSSVAALRLINQGYEVIGVFIKVWHPDWLECNWEAERLDAMRVAAHLGIPFLTCDAEEDYRRDVGEYFVREYQAGRIPNPDVMCNRYVKFGAFMRFALQNGADYIATGHYARVREDGGAFRLYKGVDSNKDQSYFLWTLTQKELSHLLLPIGDTNKEDIRKEAEKAGLPTAVKKDSQGICFLGHIDIPDFLSHYTELIPGPVMDVHGNTIGSHKGALVYTLGQRHGFTVDNKGIASTPHYVVAKDIESNTVIVDIAPPVVVSGSHIYLESVSWTAEPPKFGSELSAMVRYRQEPFVATLREEQGKIVIYPEIEIEKPPAGQSCVLYQGDECLGGGVIG</sequence>
<dbReference type="Pfam" id="PF03054">
    <property type="entry name" value="tRNA_Me_trans"/>
    <property type="match status" value="1"/>
</dbReference>